<dbReference type="Ensembl" id="ENSSGRT00000082543.1">
    <property type="protein sequence ID" value="ENSSGRP00000077535.1"/>
    <property type="gene ID" value="ENSSGRG00000039273.1"/>
</dbReference>
<organism evidence="14 15">
    <name type="scientific">Sinocyclocheilus grahami</name>
    <name type="common">Dianchi golden-line fish</name>
    <name type="synonym">Barbus grahami</name>
    <dbReference type="NCBI Taxonomy" id="75366"/>
    <lineage>
        <taxon>Eukaryota</taxon>
        <taxon>Metazoa</taxon>
        <taxon>Chordata</taxon>
        <taxon>Craniata</taxon>
        <taxon>Vertebrata</taxon>
        <taxon>Euteleostomi</taxon>
        <taxon>Actinopterygii</taxon>
        <taxon>Neopterygii</taxon>
        <taxon>Teleostei</taxon>
        <taxon>Ostariophysi</taxon>
        <taxon>Cypriniformes</taxon>
        <taxon>Cyprinidae</taxon>
        <taxon>Cyprininae</taxon>
        <taxon>Sinocyclocheilus</taxon>
    </lineage>
</organism>
<feature type="domain" description="C2H2-type" evidence="13">
    <location>
        <begin position="162"/>
        <end position="189"/>
    </location>
</feature>
<evidence type="ECO:0000256" key="10">
    <source>
        <dbReference type="ARBA" id="ARBA00023242"/>
    </source>
</evidence>
<keyword evidence="5 11" id="KW-0863">Zinc-finger</keyword>
<dbReference type="SMART" id="SM00355">
    <property type="entry name" value="ZnF_C2H2"/>
    <property type="match status" value="4"/>
</dbReference>
<keyword evidence="7" id="KW-0805">Transcription regulation</keyword>
<accession>A0A672QN80</accession>
<name>A0A672QN80_SINGR</name>
<evidence type="ECO:0000256" key="3">
    <source>
        <dbReference type="ARBA" id="ARBA00022723"/>
    </source>
</evidence>
<evidence type="ECO:0000256" key="8">
    <source>
        <dbReference type="ARBA" id="ARBA00023125"/>
    </source>
</evidence>
<evidence type="ECO:0000259" key="13">
    <source>
        <dbReference type="PROSITE" id="PS50157"/>
    </source>
</evidence>
<dbReference type="FunFam" id="3.30.160.60:FF:000710">
    <property type="entry name" value="Zinc finger protein 768"/>
    <property type="match status" value="1"/>
</dbReference>
<evidence type="ECO:0000313" key="15">
    <source>
        <dbReference type="Proteomes" id="UP000472262"/>
    </source>
</evidence>
<feature type="domain" description="C2H2-type" evidence="13">
    <location>
        <begin position="218"/>
        <end position="245"/>
    </location>
</feature>
<dbReference type="Pfam" id="PF00096">
    <property type="entry name" value="zf-C2H2"/>
    <property type="match status" value="3"/>
</dbReference>
<keyword evidence="9" id="KW-0804">Transcription</keyword>
<dbReference type="PANTHER" id="PTHR23235">
    <property type="entry name" value="KRUEPPEL-LIKE TRANSCRIPTION FACTOR"/>
    <property type="match status" value="1"/>
</dbReference>
<keyword evidence="4" id="KW-0677">Repeat</keyword>
<dbReference type="FunFam" id="3.30.160.60:FF:002716">
    <property type="entry name" value="Zinc finger protein 212"/>
    <property type="match status" value="1"/>
</dbReference>
<dbReference type="FunFam" id="3.30.160.60:FF:002343">
    <property type="entry name" value="Zinc finger protein 33A"/>
    <property type="match status" value="1"/>
</dbReference>
<dbReference type="InterPro" id="IPR013087">
    <property type="entry name" value="Znf_C2H2_type"/>
</dbReference>
<dbReference type="GO" id="GO:0000981">
    <property type="term" value="F:DNA-binding transcription factor activity, RNA polymerase II-specific"/>
    <property type="evidence" value="ECO:0007669"/>
    <property type="project" value="TreeGrafter"/>
</dbReference>
<evidence type="ECO:0000256" key="9">
    <source>
        <dbReference type="ARBA" id="ARBA00023163"/>
    </source>
</evidence>
<protein>
    <submittedName>
        <fullName evidence="14">Zinc finger protein 2 homolog</fullName>
    </submittedName>
</protein>
<reference evidence="14" key="2">
    <citation type="submission" date="2025-09" db="UniProtKB">
        <authorList>
            <consortium name="Ensembl"/>
        </authorList>
    </citation>
    <scope>IDENTIFICATION</scope>
</reference>
<dbReference type="PROSITE" id="PS50157">
    <property type="entry name" value="ZINC_FINGER_C2H2_2"/>
    <property type="match status" value="4"/>
</dbReference>
<keyword evidence="6" id="KW-0862">Zinc</keyword>
<feature type="region of interest" description="Disordered" evidence="12">
    <location>
        <begin position="72"/>
        <end position="91"/>
    </location>
</feature>
<keyword evidence="10" id="KW-0539">Nucleus</keyword>
<dbReference type="GO" id="GO:0000978">
    <property type="term" value="F:RNA polymerase II cis-regulatory region sequence-specific DNA binding"/>
    <property type="evidence" value="ECO:0007669"/>
    <property type="project" value="TreeGrafter"/>
</dbReference>
<keyword evidence="8" id="KW-0238">DNA-binding</keyword>
<dbReference type="GO" id="GO:0008270">
    <property type="term" value="F:zinc ion binding"/>
    <property type="evidence" value="ECO:0007669"/>
    <property type="project" value="UniProtKB-KW"/>
</dbReference>
<dbReference type="FunCoup" id="A0A672QN80">
    <property type="interactions" value="155"/>
</dbReference>
<evidence type="ECO:0000256" key="7">
    <source>
        <dbReference type="ARBA" id="ARBA00023015"/>
    </source>
</evidence>
<dbReference type="OMA" id="MSNDERC"/>
<dbReference type="Gene3D" id="3.30.160.60">
    <property type="entry name" value="Classic Zinc Finger"/>
    <property type="match status" value="4"/>
</dbReference>
<evidence type="ECO:0000313" key="14">
    <source>
        <dbReference type="Ensembl" id="ENSSGRP00000077535.1"/>
    </source>
</evidence>
<dbReference type="SUPFAM" id="SSF57667">
    <property type="entry name" value="beta-beta-alpha zinc fingers"/>
    <property type="match status" value="2"/>
</dbReference>
<dbReference type="AlphaFoldDB" id="A0A672QN80"/>
<comment type="similarity">
    <text evidence="2">Belongs to the krueppel C2H2-type zinc-finger protein family.</text>
</comment>
<feature type="domain" description="C2H2-type" evidence="13">
    <location>
        <begin position="190"/>
        <end position="217"/>
    </location>
</feature>
<dbReference type="PROSITE" id="PS00028">
    <property type="entry name" value="ZINC_FINGER_C2H2_1"/>
    <property type="match status" value="3"/>
</dbReference>
<dbReference type="GO" id="GO:0005634">
    <property type="term" value="C:nucleus"/>
    <property type="evidence" value="ECO:0007669"/>
    <property type="project" value="UniProtKB-SubCell"/>
</dbReference>
<evidence type="ECO:0000256" key="12">
    <source>
        <dbReference type="SAM" id="MobiDB-lite"/>
    </source>
</evidence>
<sequence length="266" mass="30367">MTTCSTDTEHQPTIYNVFGKEWCMNLWRHEESNVGQKDDTHLNSSVNTEEPINLLDEEPDVIMINEETLKDDDCSRKSKSSSLRGPAMTSDERCVTQRSDNFITYTIPSDDQVHQTQAEEQPLDGMISTQGDSTTWSDLSPDVGFIPYNLNFNETVTPKKKFKCVFCGKTFEYLSHMTKHMRKHSGEKPYVCTVCGKRFAQKTYLTTHERTHSGERPYACMECGKSFSQKSSLNVHLRSHTGEKPYSCSHCGKSYAFKIALKSHRC</sequence>
<evidence type="ECO:0000256" key="2">
    <source>
        <dbReference type="ARBA" id="ARBA00006991"/>
    </source>
</evidence>
<gene>
    <name evidence="14" type="primary">LOC107567244</name>
</gene>
<evidence type="ECO:0000256" key="1">
    <source>
        <dbReference type="ARBA" id="ARBA00004123"/>
    </source>
</evidence>
<comment type="subcellular location">
    <subcellularLocation>
        <location evidence="1">Nucleus</location>
    </subcellularLocation>
</comment>
<evidence type="ECO:0000256" key="5">
    <source>
        <dbReference type="ARBA" id="ARBA00022771"/>
    </source>
</evidence>
<evidence type="ECO:0000256" key="11">
    <source>
        <dbReference type="PROSITE-ProRule" id="PRU00042"/>
    </source>
</evidence>
<keyword evidence="15" id="KW-1185">Reference proteome</keyword>
<evidence type="ECO:0000256" key="6">
    <source>
        <dbReference type="ARBA" id="ARBA00022833"/>
    </source>
</evidence>
<dbReference type="InParanoid" id="A0A672QN80"/>
<reference evidence="14" key="1">
    <citation type="submission" date="2025-08" db="UniProtKB">
        <authorList>
            <consortium name="Ensembl"/>
        </authorList>
    </citation>
    <scope>IDENTIFICATION</scope>
</reference>
<dbReference type="InterPro" id="IPR036236">
    <property type="entry name" value="Znf_C2H2_sf"/>
</dbReference>
<keyword evidence="3" id="KW-0479">Metal-binding</keyword>
<dbReference type="PANTHER" id="PTHR23235:SF152">
    <property type="entry name" value="SI:DKEY-210J14.3"/>
    <property type="match status" value="1"/>
</dbReference>
<evidence type="ECO:0000256" key="4">
    <source>
        <dbReference type="ARBA" id="ARBA00022737"/>
    </source>
</evidence>
<proteinExistence type="inferred from homology"/>
<feature type="domain" description="C2H2-type" evidence="13">
    <location>
        <begin position="246"/>
        <end position="266"/>
    </location>
</feature>
<dbReference type="Proteomes" id="UP000472262">
    <property type="component" value="Unassembled WGS sequence"/>
</dbReference>